<name>L8X750_THACA</name>
<organism evidence="3 4">
    <name type="scientific">Thanatephorus cucumeris (strain AG1-IA)</name>
    <name type="common">Rice sheath blight fungus</name>
    <name type="synonym">Rhizoctonia solani</name>
    <dbReference type="NCBI Taxonomy" id="983506"/>
    <lineage>
        <taxon>Eukaryota</taxon>
        <taxon>Fungi</taxon>
        <taxon>Dikarya</taxon>
        <taxon>Basidiomycota</taxon>
        <taxon>Agaricomycotina</taxon>
        <taxon>Agaricomycetes</taxon>
        <taxon>Cantharellales</taxon>
        <taxon>Ceratobasidiaceae</taxon>
        <taxon>Rhizoctonia</taxon>
        <taxon>Rhizoctonia solani AG-1</taxon>
    </lineage>
</organism>
<dbReference type="AlphaFoldDB" id="L8X750"/>
<accession>L8X750</accession>
<proteinExistence type="predicted"/>
<dbReference type="GO" id="GO:0051118">
    <property type="term" value="F:glucan endo-1,3-alpha-glucosidase activity"/>
    <property type="evidence" value="ECO:0007669"/>
    <property type="project" value="InterPro"/>
</dbReference>
<dbReference type="EMBL" id="AFRT01000262">
    <property type="protein sequence ID" value="ELU44858.1"/>
    <property type="molecule type" value="Genomic_DNA"/>
</dbReference>
<feature type="compositionally biased region" description="Basic residues" evidence="1">
    <location>
        <begin position="741"/>
        <end position="753"/>
    </location>
</feature>
<feature type="domain" description="DDH" evidence="2">
    <location>
        <begin position="706"/>
        <end position="898"/>
    </location>
</feature>
<keyword evidence="3" id="KW-0378">Hydrolase</keyword>
<dbReference type="Pfam" id="PF03659">
    <property type="entry name" value="Glyco_hydro_71"/>
    <property type="match status" value="1"/>
</dbReference>
<evidence type="ECO:0000259" key="2">
    <source>
        <dbReference type="Pfam" id="PF01368"/>
    </source>
</evidence>
<comment type="caution">
    <text evidence="3">The sequence shown here is derived from an EMBL/GenBank/DDBJ whole genome shotgun (WGS) entry which is preliminary data.</text>
</comment>
<dbReference type="Gene3D" id="3.90.1640.10">
    <property type="entry name" value="inorganic pyrophosphatase (n-terminal core)"/>
    <property type="match status" value="1"/>
</dbReference>
<dbReference type="PANTHER" id="PTHR12112">
    <property type="entry name" value="BNIP - RELATED"/>
    <property type="match status" value="1"/>
</dbReference>
<dbReference type="CDD" id="cd11577">
    <property type="entry name" value="GH71"/>
    <property type="match status" value="1"/>
</dbReference>
<dbReference type="Gene3D" id="3.20.20.80">
    <property type="entry name" value="Glycosidases"/>
    <property type="match status" value="1"/>
</dbReference>
<dbReference type="Pfam" id="PF01368">
    <property type="entry name" value="DHH"/>
    <property type="match status" value="1"/>
</dbReference>
<dbReference type="InterPro" id="IPR001667">
    <property type="entry name" value="DDH_dom"/>
</dbReference>
<dbReference type="STRING" id="983506.L8X750"/>
<gene>
    <name evidence="3" type="ORF">AG1IA_01117</name>
</gene>
<evidence type="ECO:0000256" key="1">
    <source>
        <dbReference type="SAM" id="MobiDB-lite"/>
    </source>
</evidence>
<dbReference type="InterPro" id="IPR038763">
    <property type="entry name" value="DHH_sf"/>
</dbReference>
<evidence type="ECO:0000313" key="3">
    <source>
        <dbReference type="EMBL" id="ELU44858.1"/>
    </source>
</evidence>
<dbReference type="InterPro" id="IPR005197">
    <property type="entry name" value="Glyco_hydro_71"/>
</dbReference>
<dbReference type="SUPFAM" id="SSF64182">
    <property type="entry name" value="DHH phosphoesterases"/>
    <property type="match status" value="1"/>
</dbReference>
<protein>
    <submittedName>
        <fullName evidence="3">Glycoside hydrolase family 71 protein</fullName>
    </submittedName>
</protein>
<dbReference type="GO" id="GO:0005737">
    <property type="term" value="C:cytoplasm"/>
    <property type="evidence" value="ECO:0007669"/>
    <property type="project" value="TreeGrafter"/>
</dbReference>
<evidence type="ECO:0000313" key="4">
    <source>
        <dbReference type="Proteomes" id="UP000011668"/>
    </source>
</evidence>
<feature type="region of interest" description="Disordered" evidence="1">
    <location>
        <begin position="735"/>
        <end position="756"/>
    </location>
</feature>
<keyword evidence="4" id="KW-1185">Reference proteome</keyword>
<dbReference type="GO" id="GO:0004309">
    <property type="term" value="F:exopolyphosphatase activity"/>
    <property type="evidence" value="ECO:0007669"/>
    <property type="project" value="TreeGrafter"/>
</dbReference>
<dbReference type="OrthoDB" id="3257981at2759"/>
<dbReference type="Proteomes" id="UP000011668">
    <property type="component" value="Unassembled WGS sequence"/>
</dbReference>
<dbReference type="PANTHER" id="PTHR12112:SF20">
    <property type="entry name" value="EXOPOLYPHOSPHATASE"/>
    <property type="match status" value="1"/>
</dbReference>
<reference evidence="3 4" key="1">
    <citation type="journal article" date="2013" name="Nat. Commun.">
        <title>The evolution and pathogenic mechanisms of the rice sheath blight pathogen.</title>
        <authorList>
            <person name="Zheng A."/>
            <person name="Lin R."/>
            <person name="Xu L."/>
            <person name="Qin P."/>
            <person name="Tang C."/>
            <person name="Ai P."/>
            <person name="Zhang D."/>
            <person name="Liu Y."/>
            <person name="Sun Z."/>
            <person name="Feng H."/>
            <person name="Wang Y."/>
            <person name="Chen Y."/>
            <person name="Liang X."/>
            <person name="Fu R."/>
            <person name="Li Q."/>
            <person name="Zhang J."/>
            <person name="Yu X."/>
            <person name="Xie Z."/>
            <person name="Ding L."/>
            <person name="Guan P."/>
            <person name="Tang J."/>
            <person name="Liang Y."/>
            <person name="Wang S."/>
            <person name="Deng Q."/>
            <person name="Li S."/>
            <person name="Zhu J."/>
            <person name="Wang L."/>
            <person name="Liu H."/>
            <person name="Li P."/>
        </authorList>
    </citation>
    <scope>NUCLEOTIDE SEQUENCE [LARGE SCALE GENOMIC DNA]</scope>
    <source>
        <strain evidence="4">AG-1 IA</strain>
    </source>
</reference>
<dbReference type="HOGENOM" id="CLU_312192_0_0_1"/>
<sequence length="940" mass="104658">MDHRETGRDFCAVLSRNSDCTGLPDILLGVCIPILFCAGDAVAYLTRIYPTSHTLTVETELGSALLHLEDYRSALCDAQAQRCSNLRRTPLERSVSRECICSLHGQCSWKTLSNHRPTTRIIVYRHRTLIHIVKGTGPTISIPLLVLESMGLVSFDYFTALWNTSDVSLVLNLAGFDWEADRINKAYAAAEQRGSFSFFYSFDMGYSVWDISRMTTQITAHASSPRTYRWNGKVLVSTYGGSDRGDAFWSQLKTSCADAGVQIVFAPAFTDYRNPDGDNGQLLTTVSDLAFKNAIKQSRSGPYIMSVSPWQFKEMGGTQNWVQLSDTLWDYRWKQAINDVKPDIVEIVTWNDYAESHYIGDINPNVYLDPTVSQYVNGFVHAPWRIVADYYIKWYKSGSAPAVGKDQVVFWYRNHPKGVSCSQGDRPRNSQYPVDAVFALALLTSPATVTLDIGSKHFQWNAPAGSSMGSVPFPPEDTQIPYIQIIRNGIKVKDGHGSTYVTNSLAQIECISSMSKTIAIGCQVFTYIDWLRQSAQKWSRQLSRCFAVTLSTDRILANSALRLVSKEIGGRAILAPACGLTRSQGMSDTVKYRSIYCQRIIDRLRLPEENTRATARVGLWRLCQPRNSLSTMIPLTILAAVSASLAAPLGQVQLGGDVHILHGTLSSWARSVKKDFLSDIRACAPAIRTNTTSQSEACARASEWSIVMGNEAGDLDSLTSAIAWAFYLAHENMDDNNTKGKGNKGKKGKHHNPKERPVVPLLQTEEDAIDLRPENKLALREYGNMSEAIDELPLPPGEIAPHLGGIYLVDHNRLRSDWGEAGAKIVKGVLDHHNDLELYPNAKPRVIEPTGSCASLIVHEILQLWDKDDDDRVYNERECVDVSFNPHIPTELADLLLAVIALDTDDFHRGTGRDLHASKAVWRWSSFCGDGEDRDDVMDR</sequence>